<dbReference type="AlphaFoldDB" id="A0A2P2K8P3"/>
<evidence type="ECO:0000313" key="1">
    <source>
        <dbReference type="EMBL" id="MBX02130.1"/>
    </source>
</evidence>
<dbReference type="EMBL" id="GGEC01021646">
    <property type="protein sequence ID" value="MBX02130.1"/>
    <property type="molecule type" value="Transcribed_RNA"/>
</dbReference>
<accession>A0A2P2K8P3</accession>
<sequence>MIIICIIPLRHQGRLQISIKQGRIQRTKLIGRMQVASKAACAFQMDKTTVKLSIQSKDKLISKIVLMHFWQNSSFGQKENRG</sequence>
<name>A0A2P2K8P3_RHIMU</name>
<proteinExistence type="predicted"/>
<organism evidence="1">
    <name type="scientific">Rhizophora mucronata</name>
    <name type="common">Asiatic mangrove</name>
    <dbReference type="NCBI Taxonomy" id="61149"/>
    <lineage>
        <taxon>Eukaryota</taxon>
        <taxon>Viridiplantae</taxon>
        <taxon>Streptophyta</taxon>
        <taxon>Embryophyta</taxon>
        <taxon>Tracheophyta</taxon>
        <taxon>Spermatophyta</taxon>
        <taxon>Magnoliopsida</taxon>
        <taxon>eudicotyledons</taxon>
        <taxon>Gunneridae</taxon>
        <taxon>Pentapetalae</taxon>
        <taxon>rosids</taxon>
        <taxon>fabids</taxon>
        <taxon>Malpighiales</taxon>
        <taxon>Rhizophoraceae</taxon>
        <taxon>Rhizophora</taxon>
    </lineage>
</organism>
<reference evidence="1" key="1">
    <citation type="submission" date="2018-02" db="EMBL/GenBank/DDBJ databases">
        <title>Rhizophora mucronata_Transcriptome.</title>
        <authorList>
            <person name="Meera S.P."/>
            <person name="Sreeshan A."/>
            <person name="Augustine A."/>
        </authorList>
    </citation>
    <scope>NUCLEOTIDE SEQUENCE</scope>
    <source>
        <tissue evidence="1">Leaf</tissue>
    </source>
</reference>
<protein>
    <submittedName>
        <fullName evidence="1">Uncharacterized protein</fullName>
    </submittedName>
</protein>